<keyword evidence="1" id="KW-0812">Transmembrane</keyword>
<name>A0A246G826_9FLAO</name>
<feature type="transmembrane region" description="Helical" evidence="1">
    <location>
        <begin position="6"/>
        <end position="31"/>
    </location>
</feature>
<proteinExistence type="predicted"/>
<keyword evidence="1" id="KW-1133">Transmembrane helix</keyword>
<comment type="caution">
    <text evidence="2">The sequence shown here is derived from an EMBL/GenBank/DDBJ whole genome shotgun (WGS) entry which is preliminary data.</text>
</comment>
<accession>A0A246G826</accession>
<sequence length="66" mass="7482">MINDIFFSIIIFIEFFSIVAFIVGLFLIIFLNKEPYKLIAKKLLIYSTISFIIGFGCCVGGLLLIN</sequence>
<dbReference type="AlphaFoldDB" id="A0A246G826"/>
<evidence type="ECO:0000313" key="3">
    <source>
        <dbReference type="Proteomes" id="UP000198034"/>
    </source>
</evidence>
<gene>
    <name evidence="2" type="ORF">BWK62_13280</name>
</gene>
<dbReference type="Proteomes" id="UP000198034">
    <property type="component" value="Unassembled WGS sequence"/>
</dbReference>
<reference evidence="2 3" key="1">
    <citation type="journal article" date="2017" name="Infect. Genet. Evol.">
        <title>Comparative genome analysis of fish pathogen Flavobacterium columnare reveals extensive sequence diversity within the species.</title>
        <authorList>
            <person name="Kayansamruaj P."/>
            <person name="Dong H.T."/>
            <person name="Hirono I."/>
            <person name="Kondo H."/>
            <person name="Senapin S."/>
            <person name="Rodkhum C."/>
        </authorList>
    </citation>
    <scope>NUCLEOTIDE SEQUENCE [LARGE SCALE GENOMIC DNA]</scope>
    <source>
        <strain evidence="2 3">1214</strain>
    </source>
</reference>
<keyword evidence="1" id="KW-0472">Membrane</keyword>
<evidence type="ECO:0000313" key="2">
    <source>
        <dbReference type="EMBL" id="OWP74851.1"/>
    </source>
</evidence>
<feature type="transmembrane region" description="Helical" evidence="1">
    <location>
        <begin position="43"/>
        <end position="65"/>
    </location>
</feature>
<evidence type="ECO:0000256" key="1">
    <source>
        <dbReference type="SAM" id="Phobius"/>
    </source>
</evidence>
<organism evidence="2 3">
    <name type="scientific">Flavobacterium columnare</name>
    <dbReference type="NCBI Taxonomy" id="996"/>
    <lineage>
        <taxon>Bacteria</taxon>
        <taxon>Pseudomonadati</taxon>
        <taxon>Bacteroidota</taxon>
        <taxon>Flavobacteriia</taxon>
        <taxon>Flavobacteriales</taxon>
        <taxon>Flavobacteriaceae</taxon>
        <taxon>Flavobacterium</taxon>
    </lineage>
</organism>
<dbReference type="EMBL" id="MTCY01000055">
    <property type="protein sequence ID" value="OWP74851.1"/>
    <property type="molecule type" value="Genomic_DNA"/>
</dbReference>
<protein>
    <submittedName>
        <fullName evidence="2">Uncharacterized protein</fullName>
    </submittedName>
</protein>